<evidence type="ECO:0000313" key="4">
    <source>
        <dbReference type="Proteomes" id="UP000092971"/>
    </source>
</evidence>
<reference evidence="3 4" key="1">
    <citation type="submission" date="2016-02" db="EMBL/GenBank/DDBJ databases">
        <title>Comparison of Clostridium stercorarium subspecies using comparative genomics and transcriptomics.</title>
        <authorList>
            <person name="Schellenberg J."/>
            <person name="Thallinger G."/>
            <person name="Levin D.B."/>
            <person name="Zhang X."/>
            <person name="Alvare G."/>
            <person name="Fristensky B."/>
            <person name="Sparling R."/>
        </authorList>
    </citation>
    <scope>NUCLEOTIDE SEQUENCE [LARGE SCALE GENOMIC DNA]</scope>
    <source>
        <strain evidence="3 4">DSM 2910</strain>
    </source>
</reference>
<dbReference type="GO" id="GO:0016887">
    <property type="term" value="F:ATP hydrolysis activity"/>
    <property type="evidence" value="ECO:0007669"/>
    <property type="project" value="TreeGrafter"/>
</dbReference>
<dbReference type="PIRSF" id="PIRSF003092">
    <property type="entry name" value="MinD"/>
    <property type="match status" value="1"/>
</dbReference>
<name>A0A1B1YBH4_THEST</name>
<proteinExistence type="predicted"/>
<evidence type="ECO:0000313" key="3">
    <source>
        <dbReference type="EMBL" id="ANW98137.1"/>
    </source>
</evidence>
<dbReference type="InterPro" id="IPR025501">
    <property type="entry name" value="MinD_FleN"/>
</dbReference>
<sequence>MGDQADKLRKIVGNIGSPVNAGFKQRKGVARVITVTSGKGGVGKTNITVNLAIVLSRMGLRVAILDVDFGFANVDVMLGISAKYTLLELIRGERNIFEVLTDGPDNIQFLSGGSGVEELIQLEKEQVVEFISNISLLDKIFDVILIDTGAGLSKNIMSFILAADEVLLVTTPEPTAITDAYAMIKMISKQDKHRIVKLVVNKAETYKEANEIMDKLLMVSDKFLSFKLQKTGYILRDECIPKAVRQQKPFCISYPKSQASHQITELAMNLLYNNEGITNMNLHSKGIRGFFSRLLSSYGVQH</sequence>
<dbReference type="RefSeq" id="WP_015358415.1">
    <property type="nucleotide sequence ID" value="NZ_CP014672.1"/>
</dbReference>
<gene>
    <name evidence="3" type="ORF">CSTERTH_03315</name>
</gene>
<dbReference type="GO" id="GO:0005524">
    <property type="term" value="F:ATP binding"/>
    <property type="evidence" value="ECO:0007669"/>
    <property type="project" value="UniProtKB-KW"/>
</dbReference>
<evidence type="ECO:0000256" key="1">
    <source>
        <dbReference type="ARBA" id="ARBA00022741"/>
    </source>
</evidence>
<dbReference type="EMBL" id="CP014672">
    <property type="protein sequence ID" value="ANW98137.1"/>
    <property type="molecule type" value="Genomic_DNA"/>
</dbReference>
<dbReference type="PANTHER" id="PTHR43384">
    <property type="entry name" value="SEPTUM SITE-DETERMINING PROTEIN MIND HOMOLOG, CHLOROPLASTIC-RELATED"/>
    <property type="match status" value="1"/>
</dbReference>
<dbReference type="GO" id="GO:0051782">
    <property type="term" value="P:negative regulation of cell division"/>
    <property type="evidence" value="ECO:0007669"/>
    <property type="project" value="TreeGrafter"/>
</dbReference>
<dbReference type="Pfam" id="PF10609">
    <property type="entry name" value="ParA"/>
    <property type="match status" value="1"/>
</dbReference>
<organism evidence="3 4">
    <name type="scientific">Thermoclostridium stercorarium subsp. thermolacticum DSM 2910</name>
    <dbReference type="NCBI Taxonomy" id="1121336"/>
    <lineage>
        <taxon>Bacteria</taxon>
        <taxon>Bacillati</taxon>
        <taxon>Bacillota</taxon>
        <taxon>Clostridia</taxon>
        <taxon>Eubacteriales</taxon>
        <taxon>Oscillospiraceae</taxon>
        <taxon>Thermoclostridium</taxon>
    </lineage>
</organism>
<dbReference type="GO" id="GO:0009898">
    <property type="term" value="C:cytoplasmic side of plasma membrane"/>
    <property type="evidence" value="ECO:0007669"/>
    <property type="project" value="TreeGrafter"/>
</dbReference>
<dbReference type="Proteomes" id="UP000092971">
    <property type="component" value="Chromosome"/>
</dbReference>
<dbReference type="InterPro" id="IPR033756">
    <property type="entry name" value="YlxH/NBP35"/>
</dbReference>
<dbReference type="InterPro" id="IPR027417">
    <property type="entry name" value="P-loop_NTPase"/>
</dbReference>
<dbReference type="OrthoDB" id="9816297at2"/>
<accession>A0A1B1YBH4</accession>
<dbReference type="InterPro" id="IPR033875">
    <property type="entry name" value="FlhG"/>
</dbReference>
<dbReference type="GO" id="GO:0005829">
    <property type="term" value="C:cytosol"/>
    <property type="evidence" value="ECO:0007669"/>
    <property type="project" value="TreeGrafter"/>
</dbReference>
<dbReference type="PANTHER" id="PTHR43384:SF4">
    <property type="entry name" value="CELLULOSE BIOSYNTHESIS PROTEIN BCSQ-RELATED"/>
    <property type="match status" value="1"/>
</dbReference>
<dbReference type="Gene3D" id="3.40.50.300">
    <property type="entry name" value="P-loop containing nucleotide triphosphate hydrolases"/>
    <property type="match status" value="1"/>
</dbReference>
<dbReference type="InterPro" id="IPR050625">
    <property type="entry name" value="ParA/MinD_ATPase"/>
</dbReference>
<evidence type="ECO:0000256" key="2">
    <source>
        <dbReference type="ARBA" id="ARBA00022840"/>
    </source>
</evidence>
<keyword evidence="2 3" id="KW-0067">ATP-binding</keyword>
<dbReference type="AlphaFoldDB" id="A0A1B1YBH4"/>
<protein>
    <submittedName>
        <fullName evidence="3">ATP-binding protein</fullName>
    </submittedName>
</protein>
<keyword evidence="1" id="KW-0547">Nucleotide-binding</keyword>
<dbReference type="SUPFAM" id="SSF52540">
    <property type="entry name" value="P-loop containing nucleoside triphosphate hydrolases"/>
    <property type="match status" value="1"/>
</dbReference>
<dbReference type="CDD" id="cd02038">
    <property type="entry name" value="FlhG-like"/>
    <property type="match status" value="1"/>
</dbReference>